<sequence length="78" mass="8469">MAETKINGLTTPALNEGKIADAASETDQQKPEKSILDMAAGIESKLKALADQLEKDDREIDSKLDALAKRLQKISDTK</sequence>
<dbReference type="Proteomes" id="UP000195602">
    <property type="component" value="Unassembled WGS sequence"/>
</dbReference>
<organism evidence="3 4">
    <name type="scientific">Clavispora lusitaniae</name>
    <name type="common">Candida lusitaniae</name>
    <dbReference type="NCBI Taxonomy" id="36911"/>
    <lineage>
        <taxon>Eukaryota</taxon>
        <taxon>Fungi</taxon>
        <taxon>Dikarya</taxon>
        <taxon>Ascomycota</taxon>
        <taxon>Saccharomycotina</taxon>
        <taxon>Pichiomycetes</taxon>
        <taxon>Metschnikowiaceae</taxon>
        <taxon>Clavispora</taxon>
    </lineage>
</organism>
<gene>
    <name evidence="3" type="ORF">A9F13_05g01738</name>
</gene>
<comment type="caution">
    <text evidence="3">The sequence shown here is derived from an EMBL/GenBank/DDBJ whole genome shotgun (WGS) entry which is preliminary data.</text>
</comment>
<feature type="coiled-coil region" evidence="1">
    <location>
        <begin position="39"/>
        <end position="70"/>
    </location>
</feature>
<name>A0AA91Q2B0_CLALS</name>
<accession>A0AA91Q2B0</accession>
<dbReference type="AlphaFoldDB" id="A0AA91Q2B0"/>
<feature type="region of interest" description="Disordered" evidence="2">
    <location>
        <begin position="1"/>
        <end position="32"/>
    </location>
</feature>
<reference evidence="3 4" key="1">
    <citation type="submission" date="2017-04" db="EMBL/GenBank/DDBJ databases">
        <title>Draft genome of the yeast Clavispora lusitaniae type strain CBS 6936.</title>
        <authorList>
            <person name="Durrens P."/>
            <person name="Klopp C."/>
            <person name="Biteau N."/>
            <person name="Fitton-Ouhabi V."/>
            <person name="Dementhon K."/>
            <person name="Accoceberry I."/>
            <person name="Sherman D.J."/>
            <person name="Noel T."/>
        </authorList>
    </citation>
    <scope>NUCLEOTIDE SEQUENCE [LARGE SCALE GENOMIC DNA]</scope>
    <source>
        <strain evidence="3 4">CBS 6936</strain>
    </source>
</reference>
<dbReference type="EMBL" id="LYUB02000005">
    <property type="protein sequence ID" value="OVF09373.1"/>
    <property type="molecule type" value="Genomic_DNA"/>
</dbReference>
<dbReference type="KEGG" id="clus:A9F13_05g01738"/>
<keyword evidence="1" id="KW-0175">Coiled coil</keyword>
<evidence type="ECO:0000313" key="4">
    <source>
        <dbReference type="Proteomes" id="UP000195602"/>
    </source>
</evidence>
<evidence type="ECO:0000313" key="3">
    <source>
        <dbReference type="EMBL" id="OVF09373.1"/>
    </source>
</evidence>
<protein>
    <submittedName>
        <fullName evidence="3">Uncharacterized protein</fullName>
    </submittedName>
</protein>
<evidence type="ECO:0000256" key="1">
    <source>
        <dbReference type="SAM" id="Coils"/>
    </source>
</evidence>
<proteinExistence type="predicted"/>
<evidence type="ECO:0000256" key="2">
    <source>
        <dbReference type="SAM" id="MobiDB-lite"/>
    </source>
</evidence>